<sequence>MNDFHAELENDIALRASGQGIFQIQAFAEELGNRLQDAEEIFDLNIEPVSCHGRNRKRLEILGYAEDGGDDSLIVLVGKYFGESGAKLNKTDADKIFDFGKSFLIQSEGGYLVDYLEESSKEYEYAEYFKTASERYEQIRFFLITDATMSDRIKHIPDETVAGLRSTFEIWDLNRFQQLAESPSGKEDTNVDFTEWMPEGLPMLASQDDSDNPTFVGIIPGTVLAEVYRRHGTRLLESNVRTFLSARGKVNRGIQQTLKQNPEMFLAFNNGLSTTASEILSTGDDHTRFIESITNWQIVNGGQTTASLAHYLKSNSSNTLDDVYVQMKLVLVASEEAAERVSEISRYANNQNKVSETDFFSNSEYHRHMSRLSAKVLAPRARGAQYSTRWFYERTRGEFDNERANRTVAQVKVFDLEVPKSQKITKTDWAKYLNAWDLLPHLVSKGAQSNFLEFAKNATDLWEKQKSAFNEEYFRNGVAKAILYSAIRRTVAQASWYESGYLANIVAYTMAKIAYEIPRHFAGSELDFSAIWKRQELPETMLGSIDSIAETVLAVLTAEDRPQANVTQWAKQQACWERVKRAPIEFRPEFKKALVDKSDAQGKRTEARKLQAMDNEFEDAARVLAVAPAVWEKALSEGVSEGLLSSTNVGIIEKLRQGSMVPTARQSKSVLTALQRLADFGVVGKDEF</sequence>
<gene>
    <name evidence="3" type="ORF">NCCP602_34550</name>
</gene>
<keyword evidence="4" id="KW-1185">Reference proteome</keyword>
<name>A0ABN0ST54_9MICO</name>
<dbReference type="InterPro" id="IPR055101">
    <property type="entry name" value="AIPR_N"/>
</dbReference>
<organism evidence="3 4">
    <name type="scientific">Brevibacterium metallidurans</name>
    <dbReference type="NCBI Taxonomy" id="1482676"/>
    <lineage>
        <taxon>Bacteria</taxon>
        <taxon>Bacillati</taxon>
        <taxon>Actinomycetota</taxon>
        <taxon>Actinomycetes</taxon>
        <taxon>Micrococcales</taxon>
        <taxon>Brevibacteriaceae</taxon>
        <taxon>Brevibacterium</taxon>
    </lineage>
</organism>
<proteinExistence type="predicted"/>
<feature type="domain" description="Abortive phage infection protein C-terminal" evidence="1">
    <location>
        <begin position="236"/>
        <end position="558"/>
    </location>
</feature>
<protein>
    <submittedName>
        <fullName evidence="3">AIPR family protein</fullName>
    </submittedName>
</protein>
<comment type="caution">
    <text evidence="3">The sequence shown here is derived from an EMBL/GenBank/DDBJ whole genome shotgun (WGS) entry which is preliminary data.</text>
</comment>
<dbReference type="Pfam" id="PF22879">
    <property type="entry name" value="AIPR_N"/>
    <property type="match status" value="1"/>
</dbReference>
<feature type="domain" description="Abortive infection phage resistance protein N-terminal" evidence="2">
    <location>
        <begin position="27"/>
        <end position="178"/>
    </location>
</feature>
<dbReference type="Pfam" id="PF10592">
    <property type="entry name" value="AIPR"/>
    <property type="match status" value="1"/>
</dbReference>
<dbReference type="RefSeq" id="WP_339394107.1">
    <property type="nucleotide sequence ID" value="NZ_BAAAAF010000033.1"/>
</dbReference>
<evidence type="ECO:0000259" key="1">
    <source>
        <dbReference type="Pfam" id="PF10592"/>
    </source>
</evidence>
<evidence type="ECO:0000313" key="3">
    <source>
        <dbReference type="EMBL" id="GAA0037493.1"/>
    </source>
</evidence>
<evidence type="ECO:0000259" key="2">
    <source>
        <dbReference type="Pfam" id="PF22879"/>
    </source>
</evidence>
<evidence type="ECO:0000313" key="4">
    <source>
        <dbReference type="Proteomes" id="UP001498238"/>
    </source>
</evidence>
<dbReference type="EMBL" id="BAAAAF010000033">
    <property type="protein sequence ID" value="GAA0037493.1"/>
    <property type="molecule type" value="Genomic_DNA"/>
</dbReference>
<dbReference type="Proteomes" id="UP001498238">
    <property type="component" value="Unassembled WGS sequence"/>
</dbReference>
<dbReference type="InterPro" id="IPR018891">
    <property type="entry name" value="AIPR_C"/>
</dbReference>
<reference evidence="3 4" key="1">
    <citation type="submission" date="2024-01" db="EMBL/GenBank/DDBJ databases">
        <title>Characterization of antibiotic resistant novel bacterial strains and their environmental applications.</title>
        <authorList>
            <person name="Manzoor S."/>
            <person name="Abbas S."/>
            <person name="Arshad M."/>
            <person name="Ahmed I."/>
        </authorList>
    </citation>
    <scope>NUCLEOTIDE SEQUENCE [LARGE SCALE GENOMIC DNA]</scope>
    <source>
        <strain evidence="3 4">NCCP-602</strain>
    </source>
</reference>
<accession>A0ABN0ST54</accession>